<feature type="domain" description="DUF7351" evidence="2">
    <location>
        <begin position="105"/>
        <end position="281"/>
    </location>
</feature>
<dbReference type="CDD" id="cd00090">
    <property type="entry name" value="HTH_ARSR"/>
    <property type="match status" value="1"/>
</dbReference>
<feature type="domain" description="DUF7347" evidence="1">
    <location>
        <begin position="9"/>
        <end position="87"/>
    </location>
</feature>
<protein>
    <submittedName>
        <fullName evidence="3">Helix-turn-helix domain-containing protein</fullName>
    </submittedName>
</protein>
<keyword evidence="4" id="KW-1185">Reference proteome</keyword>
<dbReference type="RefSeq" id="WP_247415379.1">
    <property type="nucleotide sequence ID" value="NZ_JALLGW010000001.1"/>
</dbReference>
<dbReference type="EMBL" id="JBHSQH010000001">
    <property type="protein sequence ID" value="MFC5972257.1"/>
    <property type="molecule type" value="Genomic_DNA"/>
</dbReference>
<evidence type="ECO:0000259" key="1">
    <source>
        <dbReference type="Pfam" id="PF24038"/>
    </source>
</evidence>
<reference evidence="3 4" key="1">
    <citation type="journal article" date="2019" name="Int. J. Syst. Evol. Microbiol.">
        <title>The Global Catalogue of Microorganisms (GCM) 10K type strain sequencing project: providing services to taxonomists for standard genome sequencing and annotation.</title>
        <authorList>
            <consortium name="The Broad Institute Genomics Platform"/>
            <consortium name="The Broad Institute Genome Sequencing Center for Infectious Disease"/>
            <person name="Wu L."/>
            <person name="Ma J."/>
        </authorList>
    </citation>
    <scope>NUCLEOTIDE SEQUENCE [LARGE SCALE GENOMIC DNA]</scope>
    <source>
        <strain evidence="3 4">CGMCC 1.12543</strain>
    </source>
</reference>
<evidence type="ECO:0000313" key="4">
    <source>
        <dbReference type="Proteomes" id="UP001596099"/>
    </source>
</evidence>
<feature type="domain" description="DUF7347" evidence="1">
    <location>
        <begin position="317"/>
        <end position="395"/>
    </location>
</feature>
<feature type="domain" description="DUF7351" evidence="2">
    <location>
        <begin position="413"/>
        <end position="589"/>
    </location>
</feature>
<dbReference type="InterPro" id="IPR055771">
    <property type="entry name" value="DUF7347"/>
</dbReference>
<dbReference type="InterPro" id="IPR055775">
    <property type="entry name" value="DUF7351"/>
</dbReference>
<comment type="caution">
    <text evidence="3">The sequence shown here is derived from an EMBL/GenBank/DDBJ whole genome shotgun (WGS) entry which is preliminary data.</text>
</comment>
<dbReference type="AlphaFoldDB" id="A0ABD5RPF1"/>
<accession>A0ABD5RPF1</accession>
<sequence>MSGRDESTNPFSLLADETRLGIVEAIGDRSGDGEYASLSYSTIQTALGEVDSGRLNYHLRQLEGRFVEHTDDGYRLLIPGIRVYQAVTSGQLAADRPTVPPTEIDSPCGDCGDPLFVSYEEGRVFVRCPTCDVTYHRYPLSPSAFDPGDAASLADAGLTVAFADLRSMLAGVCPYCSGVVECTLSADDRGDLGLEGPETFAHLTCSTCGWFNHPQATMATYLHHTTAVFYERHGRAAPHSRLTVEGEWSETVRSTDPWRVEVRVTLDGDTLRHVVDENLDVVEWEVDGWGTTRQRPAKHGRRAVTLDRTASTASGESPFSLLADETRLGIVEAIGDRSGDGEYASLSYSEVRAALDGVDTGNLNYHLRKLRGRFVERTDDGYRLLIPGIRMYQAVASGQFAGDRPTVPPTEVDSRCEGCEEPVQVAYEDGRFFVRCPTCEVTQIRYPLSPNAVDPTDVDGLVSVAMTKIHLDLRSMLDGLCPYCSGAVHHDVSTADRGDLGLDERDAFAHLTCSTCGWFNHPAVEMVAFHHHATEQFYEERGRPGHYTRPNVDGELEVTVESEDPWRIEVRVTLDGDTLRHVVDGDLDVVEWEVVD</sequence>
<dbReference type="Pfam" id="PF24038">
    <property type="entry name" value="DUF7347"/>
    <property type="match status" value="2"/>
</dbReference>
<proteinExistence type="predicted"/>
<dbReference type="InterPro" id="IPR011991">
    <property type="entry name" value="ArsR-like_HTH"/>
</dbReference>
<dbReference type="Pfam" id="PF24042">
    <property type="entry name" value="DUF7351"/>
    <property type="match status" value="2"/>
</dbReference>
<evidence type="ECO:0000313" key="3">
    <source>
        <dbReference type="EMBL" id="MFC5972257.1"/>
    </source>
</evidence>
<gene>
    <name evidence="3" type="ORF">ACFPYI_13025</name>
</gene>
<evidence type="ECO:0000259" key="2">
    <source>
        <dbReference type="Pfam" id="PF24042"/>
    </source>
</evidence>
<dbReference type="Proteomes" id="UP001596099">
    <property type="component" value="Unassembled WGS sequence"/>
</dbReference>
<organism evidence="3 4">
    <name type="scientific">Halomarina salina</name>
    <dbReference type="NCBI Taxonomy" id="1872699"/>
    <lineage>
        <taxon>Archaea</taxon>
        <taxon>Methanobacteriati</taxon>
        <taxon>Methanobacteriota</taxon>
        <taxon>Stenosarchaea group</taxon>
        <taxon>Halobacteria</taxon>
        <taxon>Halobacteriales</taxon>
        <taxon>Natronomonadaceae</taxon>
        <taxon>Halomarina</taxon>
    </lineage>
</organism>
<name>A0ABD5RPF1_9EURY</name>